<comment type="caution">
    <text evidence="1">The sequence shown here is derived from an EMBL/GenBank/DDBJ whole genome shotgun (WGS) entry which is preliminary data.</text>
</comment>
<sequence>MGAGVEAHSKVRLKPPPLAVMGIGTASGSRKTVLLLLLPDDFALRVFFRIASAPSDPREQRQWFYEFCSLKKSRLYKEEAAPAVISRDLLYSQPGFQLIMNDLNPDAFQ</sequence>
<protein>
    <submittedName>
        <fullName evidence="1">Uncharacterized protein</fullName>
    </submittedName>
</protein>
<dbReference type="AlphaFoldDB" id="A0A8J4TGF5"/>
<name>A0A8J4TGF5_CLAMG</name>
<keyword evidence="2" id="KW-1185">Reference proteome</keyword>
<proteinExistence type="predicted"/>
<accession>A0A8J4TGF5</accession>
<feature type="non-terminal residue" evidence="1">
    <location>
        <position position="1"/>
    </location>
</feature>
<dbReference type="EMBL" id="QNUK01000744">
    <property type="protein sequence ID" value="KAF5889963.1"/>
    <property type="molecule type" value="Genomic_DNA"/>
</dbReference>
<evidence type="ECO:0000313" key="2">
    <source>
        <dbReference type="Proteomes" id="UP000727407"/>
    </source>
</evidence>
<reference evidence="1" key="1">
    <citation type="submission" date="2020-07" db="EMBL/GenBank/DDBJ databases">
        <title>Clarias magur genome sequencing, assembly and annotation.</title>
        <authorList>
            <person name="Kushwaha B."/>
            <person name="Kumar R."/>
            <person name="Das P."/>
            <person name="Joshi C.G."/>
            <person name="Kumar D."/>
            <person name="Nagpure N.S."/>
            <person name="Pandey M."/>
            <person name="Agarwal S."/>
            <person name="Srivastava S."/>
            <person name="Singh M."/>
            <person name="Sahoo L."/>
            <person name="Jayasankar P."/>
            <person name="Meher P.K."/>
            <person name="Koringa P.G."/>
            <person name="Iquebal M.A."/>
            <person name="Das S.P."/>
            <person name="Bit A."/>
            <person name="Patnaik S."/>
            <person name="Patel N."/>
            <person name="Shah T.M."/>
            <person name="Hinsu A."/>
            <person name="Jena J.K."/>
        </authorList>
    </citation>
    <scope>NUCLEOTIDE SEQUENCE</scope>
    <source>
        <strain evidence="1">CIFAMagur01</strain>
        <tissue evidence="1">Testis</tissue>
    </source>
</reference>
<evidence type="ECO:0000313" key="1">
    <source>
        <dbReference type="EMBL" id="KAF5889963.1"/>
    </source>
</evidence>
<organism evidence="1 2">
    <name type="scientific">Clarias magur</name>
    <name type="common">Asian catfish</name>
    <name type="synonym">Macropteronotus magur</name>
    <dbReference type="NCBI Taxonomy" id="1594786"/>
    <lineage>
        <taxon>Eukaryota</taxon>
        <taxon>Metazoa</taxon>
        <taxon>Chordata</taxon>
        <taxon>Craniata</taxon>
        <taxon>Vertebrata</taxon>
        <taxon>Euteleostomi</taxon>
        <taxon>Actinopterygii</taxon>
        <taxon>Neopterygii</taxon>
        <taxon>Teleostei</taxon>
        <taxon>Ostariophysi</taxon>
        <taxon>Siluriformes</taxon>
        <taxon>Clariidae</taxon>
        <taxon>Clarias</taxon>
    </lineage>
</organism>
<dbReference type="Proteomes" id="UP000727407">
    <property type="component" value="Unassembled WGS sequence"/>
</dbReference>
<gene>
    <name evidence="1" type="ORF">DAT39_020335</name>
</gene>